<comment type="caution">
    <text evidence="2">The sequence shown here is derived from an EMBL/GenBank/DDBJ whole genome shotgun (WGS) entry which is preliminary data.</text>
</comment>
<evidence type="ECO:0000256" key="1">
    <source>
        <dbReference type="SAM" id="SignalP"/>
    </source>
</evidence>
<evidence type="ECO:0008006" key="4">
    <source>
        <dbReference type="Google" id="ProtNLM"/>
    </source>
</evidence>
<keyword evidence="3" id="KW-1185">Reference proteome</keyword>
<evidence type="ECO:0000313" key="3">
    <source>
        <dbReference type="Proteomes" id="UP000306102"/>
    </source>
</evidence>
<feature type="chain" id="PRO_5020701728" description="NB-ARC domain-containing protein" evidence="1">
    <location>
        <begin position="29"/>
        <end position="228"/>
    </location>
</feature>
<gene>
    <name evidence="2" type="ORF">TEA_023614</name>
</gene>
<name>A0A4S4DHR1_CAMSN</name>
<accession>A0A4S4DHR1</accession>
<protein>
    <recommendedName>
        <fullName evidence="4">NB-ARC domain-containing protein</fullName>
    </recommendedName>
</protein>
<organism evidence="2 3">
    <name type="scientific">Camellia sinensis var. sinensis</name>
    <name type="common">China tea</name>
    <dbReference type="NCBI Taxonomy" id="542762"/>
    <lineage>
        <taxon>Eukaryota</taxon>
        <taxon>Viridiplantae</taxon>
        <taxon>Streptophyta</taxon>
        <taxon>Embryophyta</taxon>
        <taxon>Tracheophyta</taxon>
        <taxon>Spermatophyta</taxon>
        <taxon>Magnoliopsida</taxon>
        <taxon>eudicotyledons</taxon>
        <taxon>Gunneridae</taxon>
        <taxon>Pentapetalae</taxon>
        <taxon>asterids</taxon>
        <taxon>Ericales</taxon>
        <taxon>Theaceae</taxon>
        <taxon>Camellia</taxon>
    </lineage>
</organism>
<dbReference type="Proteomes" id="UP000306102">
    <property type="component" value="Unassembled WGS sequence"/>
</dbReference>
<feature type="signal peptide" evidence="1">
    <location>
        <begin position="1"/>
        <end position="28"/>
    </location>
</feature>
<proteinExistence type="predicted"/>
<dbReference type="InterPro" id="IPR027417">
    <property type="entry name" value="P-loop_NTPase"/>
</dbReference>
<reference evidence="2 3" key="1">
    <citation type="journal article" date="2018" name="Proc. Natl. Acad. Sci. U.S.A.">
        <title>Draft genome sequence of Camellia sinensis var. sinensis provides insights into the evolution of the tea genome and tea quality.</title>
        <authorList>
            <person name="Wei C."/>
            <person name="Yang H."/>
            <person name="Wang S."/>
            <person name="Zhao J."/>
            <person name="Liu C."/>
            <person name="Gao L."/>
            <person name="Xia E."/>
            <person name="Lu Y."/>
            <person name="Tai Y."/>
            <person name="She G."/>
            <person name="Sun J."/>
            <person name="Cao H."/>
            <person name="Tong W."/>
            <person name="Gao Q."/>
            <person name="Li Y."/>
            <person name="Deng W."/>
            <person name="Jiang X."/>
            <person name="Wang W."/>
            <person name="Chen Q."/>
            <person name="Zhang S."/>
            <person name="Li H."/>
            <person name="Wu J."/>
            <person name="Wang P."/>
            <person name="Li P."/>
            <person name="Shi C."/>
            <person name="Zheng F."/>
            <person name="Jian J."/>
            <person name="Huang B."/>
            <person name="Shan D."/>
            <person name="Shi M."/>
            <person name="Fang C."/>
            <person name="Yue Y."/>
            <person name="Li F."/>
            <person name="Li D."/>
            <person name="Wei S."/>
            <person name="Han B."/>
            <person name="Jiang C."/>
            <person name="Yin Y."/>
            <person name="Xia T."/>
            <person name="Zhang Z."/>
            <person name="Bennetzen J.L."/>
            <person name="Zhao S."/>
            <person name="Wan X."/>
        </authorList>
    </citation>
    <scope>NUCLEOTIDE SEQUENCE [LARGE SCALE GENOMIC DNA]</scope>
    <source>
        <strain evidence="3">cv. Shuchazao</strain>
        <tissue evidence="2">Leaf</tissue>
    </source>
</reference>
<keyword evidence="1" id="KW-0732">Signal</keyword>
<dbReference type="AlphaFoldDB" id="A0A4S4DHR1"/>
<evidence type="ECO:0000313" key="2">
    <source>
        <dbReference type="EMBL" id="THG01426.1"/>
    </source>
</evidence>
<dbReference type="Gene3D" id="3.40.50.300">
    <property type="entry name" value="P-loop containing nucleotide triphosphate hydrolases"/>
    <property type="match status" value="1"/>
</dbReference>
<dbReference type="SUPFAM" id="SSF52540">
    <property type="entry name" value="P-loop containing nucleoside triphosphate hydrolases"/>
    <property type="match status" value="1"/>
</dbReference>
<dbReference type="EMBL" id="SDRB02011419">
    <property type="protein sequence ID" value="THG01426.1"/>
    <property type="molecule type" value="Genomic_DNA"/>
</dbReference>
<sequence>MAAMAALQSSHFFFSLLKFLLGPTPLVPLPGMMGSGKTTVSKVFSEALAYSFVDSNKASSFITQFRLVIPFIPNMGCTKNPTCIQNVALEYIRRKSHVSDTIEGVEEGKSGLNFGTRIDRWGSFRCSFVLEHEMAVDSAWIFDMDCYYQTLILARRIFGMGGMGHILKRLKFLLKETRNATGLVAPAITVGLGDLTHTLGTIVPVIGASGFATTAVATAIGTVVGSFR</sequence>